<name>A0A8J3IQ48_9CHLR</name>
<organism evidence="1 2">
    <name type="scientific">Reticulibacter mediterranei</name>
    <dbReference type="NCBI Taxonomy" id="2778369"/>
    <lineage>
        <taxon>Bacteria</taxon>
        <taxon>Bacillati</taxon>
        <taxon>Chloroflexota</taxon>
        <taxon>Ktedonobacteria</taxon>
        <taxon>Ktedonobacterales</taxon>
        <taxon>Reticulibacteraceae</taxon>
        <taxon>Reticulibacter</taxon>
    </lineage>
</organism>
<accession>A0A8J3IQ48</accession>
<evidence type="ECO:0000313" key="1">
    <source>
        <dbReference type="EMBL" id="GHO94800.1"/>
    </source>
</evidence>
<sequence length="67" mass="7421">MLGLYFTSDDDEVEDVSSEEVHTPSNPYCGDLNCWCHTSVSYHVEVTELPEIVDAAAYATALNFYGV</sequence>
<dbReference type="Proteomes" id="UP000597444">
    <property type="component" value="Unassembled WGS sequence"/>
</dbReference>
<comment type="caution">
    <text evidence="1">The sequence shown here is derived from an EMBL/GenBank/DDBJ whole genome shotgun (WGS) entry which is preliminary data.</text>
</comment>
<reference evidence="1" key="1">
    <citation type="submission" date="2020-10" db="EMBL/GenBank/DDBJ databases">
        <title>Taxonomic study of unclassified bacteria belonging to the class Ktedonobacteria.</title>
        <authorList>
            <person name="Yabe S."/>
            <person name="Wang C.M."/>
            <person name="Zheng Y."/>
            <person name="Sakai Y."/>
            <person name="Cavaletti L."/>
            <person name="Monciardini P."/>
            <person name="Donadio S."/>
        </authorList>
    </citation>
    <scope>NUCLEOTIDE SEQUENCE</scope>
    <source>
        <strain evidence="1">ID150040</strain>
    </source>
</reference>
<evidence type="ECO:0000313" key="2">
    <source>
        <dbReference type="Proteomes" id="UP000597444"/>
    </source>
</evidence>
<gene>
    <name evidence="1" type="ORF">KSF_048480</name>
</gene>
<dbReference type="EMBL" id="BNJK01000001">
    <property type="protein sequence ID" value="GHO94800.1"/>
    <property type="molecule type" value="Genomic_DNA"/>
</dbReference>
<dbReference type="RefSeq" id="WP_220205516.1">
    <property type="nucleotide sequence ID" value="NZ_BNJK01000001.1"/>
</dbReference>
<proteinExistence type="predicted"/>
<protein>
    <submittedName>
        <fullName evidence="1">Uncharacterized protein</fullName>
    </submittedName>
</protein>
<keyword evidence="2" id="KW-1185">Reference proteome</keyword>
<dbReference type="AlphaFoldDB" id="A0A8J3IQ48"/>